<organism evidence="2 3">
    <name type="scientific">Aspergillus niger</name>
    <dbReference type="NCBI Taxonomy" id="5061"/>
    <lineage>
        <taxon>Eukaryota</taxon>
        <taxon>Fungi</taxon>
        <taxon>Dikarya</taxon>
        <taxon>Ascomycota</taxon>
        <taxon>Pezizomycotina</taxon>
        <taxon>Eurotiomycetes</taxon>
        <taxon>Eurotiomycetidae</taxon>
        <taxon>Eurotiales</taxon>
        <taxon>Aspergillaceae</taxon>
        <taxon>Aspergillus</taxon>
        <taxon>Aspergillus subgen. Circumdati</taxon>
    </lineage>
</organism>
<dbReference type="AlphaFoldDB" id="A0A9W6EH58"/>
<evidence type="ECO:0000256" key="1">
    <source>
        <dbReference type="SAM" id="MobiDB-lite"/>
    </source>
</evidence>
<comment type="caution">
    <text evidence="2">The sequence shown here is derived from an EMBL/GenBank/DDBJ whole genome shotgun (WGS) entry which is preliminary data.</text>
</comment>
<dbReference type="EMBL" id="BRPB01000695">
    <property type="protein sequence ID" value="GLA56351.1"/>
    <property type="molecule type" value="Genomic_DNA"/>
</dbReference>
<dbReference type="Proteomes" id="UP001144191">
    <property type="component" value="Unassembled WGS sequence"/>
</dbReference>
<evidence type="ECO:0000313" key="2">
    <source>
        <dbReference type="EMBL" id="GLA56351.1"/>
    </source>
</evidence>
<sequence length="117" mass="12363">QAGELHFPVTGLSMITPLSLPQQVSAAPVNPETAASRLGHFDQQYIAPNFHCPQPFAQQPSLAPNALVQSDAGYDAVSEQAEEFPLIDIDVQGNTPSHNVASSIQDDQASIANPGET</sequence>
<accession>A0A9W6EH58</accession>
<evidence type="ECO:0000313" key="3">
    <source>
        <dbReference type="Proteomes" id="UP001144191"/>
    </source>
</evidence>
<proteinExistence type="predicted"/>
<gene>
    <name evidence="2" type="ORF">AnigIFM63604_009738</name>
</gene>
<protein>
    <submittedName>
        <fullName evidence="2">Uncharacterized protein</fullName>
    </submittedName>
</protein>
<feature type="non-terminal residue" evidence="2">
    <location>
        <position position="1"/>
    </location>
</feature>
<feature type="region of interest" description="Disordered" evidence="1">
    <location>
        <begin position="97"/>
        <end position="117"/>
    </location>
</feature>
<name>A0A9W6EH58_ASPNG</name>
<reference evidence="2" key="1">
    <citation type="submission" date="2022-07" db="EMBL/GenBank/DDBJ databases">
        <title>Taxonomy of Aspergillus series Nigri: significant species reduction supported by multi-species coalescent approaches.</title>
        <authorList>
            <person name="Bian C."/>
            <person name="Kusuya Y."/>
            <person name="Sklenar F."/>
            <person name="D'hooge E."/>
            <person name="Yaguchi T."/>
            <person name="Takahashi H."/>
            <person name="Hubka V."/>
        </authorList>
    </citation>
    <scope>NUCLEOTIDE SEQUENCE</scope>
    <source>
        <strain evidence="2">IFM 63604</strain>
    </source>
</reference>